<name>A0A2I4HC76_JUGRE</name>
<evidence type="ECO:0000256" key="1">
    <source>
        <dbReference type="SAM" id="MobiDB-lite"/>
    </source>
</evidence>
<feature type="region of interest" description="Disordered" evidence="1">
    <location>
        <begin position="272"/>
        <end position="301"/>
    </location>
</feature>
<sequence length="1228" mass="138453">MTSAGRVRSIAELVSKSPQGIPEVSAPFRKPKMLDGEVYVQFSKEEVEKSAEPFRFAIVLKCIRQRPSLDRIRVFIHERWGLSVQPMVSAMRRPRNVFVRFSIEEDFLKPFSRESCDVDGVTYRLFQWTTEFTEESEPALVPVWLMLPGLPPNYYHEAFLKSITAPIGMYLRRDNIGMYLRRDNATRCATRTDGARVCVLMNIAQEPIKSFWIGTPKNPKSIFQEVLYETLPAFCLHCKVQGHNLITCRASQPEGKDKRKKTGVKSACVWAAKSSNPPTDNELAGDGKLDGKPDTPVHSSDDLNELETVVDQGEEVMVSGYETKADDALAVQAVHVVHGENNARVLSTSADRILLHGENSGAQNKGILEVSEVVCAQVENVGTFLASPLGASVGCGTEVVDLFEQPITEEGELVEDGLQAVACVRGKENVSVSDDEGALPHLGKEKDDHSDSEITVKEGHRGRTRRSKLWVFWDAEIQVDVLGVSNQQISLLLNSSVVVSFVYAKCRYLERRNLWAELLQFCSLSLPWIVIGDFNVIREDGERRGGCPRLPCAMEEFCNFIDAGGLMEIPSSGNKLSWCNGQSGMARSWARLDRALCNVRCLELFPSVSLKYLARHSSDHTPMLLGLADPVLRYGPSSFKFQQMWTLHEDFWRCVSSNKEVFGWTGAHIKRLEAQVEEGEASLQEGFSEDVENDVLAARLELSVRQKREEIRIAQQVKNNWMDHGEINSSFFKAMQVRRARTVTEMQLSDGRVLSSPEDIHDAAVVYFQELLQSHPSRVLPDLSTLIQADVVGEENHLMCCIPSEKEIKDALFSIPTASSPGPDSFGSGFFQHCWSLVKADLMEAIWDFFRGSPMPRFYTSSFIVLIPKVLSPTSFDQFRPISLCSVVYKICSKILVARLNSVLSRIVSLEQGAFLPRRSIFDNISLTQELAHDLNKSGSVFRLKFVNLLSQCVTTPWYSVIMNGTAKGFFKSGRGLRQGDPLSPYLFILVEEIFSRLLKQKFEEDKIGFYSHPRRGPFITHLLYADDMMIFANGSKKSVKEIKNTLSLYAQWSGQRVNERKSSIFFSKTISATRRHELLLLTGFSEGKFPVKYLGVPIISGRMKGIYVEELVQCIRRKIEGWKVKLLSSGARLILLKHVIVSMPVHLLAVLQVPKAVLLSLHKMFSSFFWGSVNGKSKRKWIKWDILCKPIDEEGVGLRSLFDIQNALHFKFAWKLLTANSLWTRFF</sequence>
<organism evidence="2 3">
    <name type="scientific">Juglans regia</name>
    <name type="common">English walnut</name>
    <dbReference type="NCBI Taxonomy" id="51240"/>
    <lineage>
        <taxon>Eukaryota</taxon>
        <taxon>Viridiplantae</taxon>
        <taxon>Streptophyta</taxon>
        <taxon>Embryophyta</taxon>
        <taxon>Tracheophyta</taxon>
        <taxon>Spermatophyta</taxon>
        <taxon>Magnoliopsida</taxon>
        <taxon>eudicotyledons</taxon>
        <taxon>Gunneridae</taxon>
        <taxon>Pentapetalae</taxon>
        <taxon>rosids</taxon>
        <taxon>fabids</taxon>
        <taxon>Fagales</taxon>
        <taxon>Juglandaceae</taxon>
        <taxon>Juglans</taxon>
    </lineage>
</organism>
<dbReference type="Pfam" id="PF00078">
    <property type="entry name" value="RVT_1"/>
    <property type="match status" value="1"/>
</dbReference>
<protein>
    <submittedName>
        <fullName evidence="3">Uncharacterized protein LOC109015758</fullName>
    </submittedName>
</protein>
<dbReference type="InterPro" id="IPR036691">
    <property type="entry name" value="Endo/exonu/phosph_ase_sf"/>
</dbReference>
<feature type="compositionally biased region" description="Basic and acidic residues" evidence="1">
    <location>
        <begin position="285"/>
        <end position="301"/>
    </location>
</feature>
<dbReference type="Proteomes" id="UP000235220">
    <property type="component" value="Chromosome 6"/>
</dbReference>
<gene>
    <name evidence="3" type="primary">LOC109015758</name>
</gene>
<dbReference type="SUPFAM" id="SSF56219">
    <property type="entry name" value="DNase I-like"/>
    <property type="match status" value="1"/>
</dbReference>
<dbReference type="AlphaFoldDB" id="A0A2I4HC76"/>
<dbReference type="Gramene" id="Jr06_10680_p1">
    <property type="protein sequence ID" value="cds.Jr06_10680_p1"/>
    <property type="gene ID" value="Jr06_10680"/>
</dbReference>
<reference evidence="3" key="1">
    <citation type="submission" date="2025-08" db="UniProtKB">
        <authorList>
            <consortium name="RefSeq"/>
        </authorList>
    </citation>
    <scope>IDENTIFICATION</scope>
    <source>
        <tissue evidence="3">Leaves</tissue>
    </source>
</reference>
<dbReference type="GeneID" id="109015758"/>
<dbReference type="OrthoDB" id="1937528at2759"/>
<dbReference type="PANTHER" id="PTHR46890:SF48">
    <property type="entry name" value="RNA-DIRECTED DNA POLYMERASE"/>
    <property type="match status" value="1"/>
</dbReference>
<dbReference type="RefSeq" id="XP_018853760.2">
    <property type="nucleotide sequence ID" value="XM_018998215.2"/>
</dbReference>
<feature type="compositionally biased region" description="Basic and acidic residues" evidence="1">
    <location>
        <begin position="442"/>
        <end position="459"/>
    </location>
</feature>
<accession>A0A2I4HC76</accession>
<dbReference type="InterPro" id="IPR000477">
    <property type="entry name" value="RT_dom"/>
</dbReference>
<dbReference type="SUPFAM" id="SSF56672">
    <property type="entry name" value="DNA/RNA polymerases"/>
    <property type="match status" value="1"/>
</dbReference>
<keyword evidence="2" id="KW-1185">Reference proteome</keyword>
<evidence type="ECO:0000313" key="3">
    <source>
        <dbReference type="RefSeq" id="XP_018853760.2"/>
    </source>
</evidence>
<dbReference type="InterPro" id="IPR043502">
    <property type="entry name" value="DNA/RNA_pol_sf"/>
</dbReference>
<dbReference type="InterPro" id="IPR052343">
    <property type="entry name" value="Retrotransposon-Effector_Assoc"/>
</dbReference>
<dbReference type="PROSITE" id="PS50878">
    <property type="entry name" value="RT_POL"/>
    <property type="match status" value="1"/>
</dbReference>
<proteinExistence type="predicted"/>
<dbReference type="PANTHER" id="PTHR46890">
    <property type="entry name" value="NON-LTR RETROLELEMENT REVERSE TRANSCRIPTASE-LIKE PROTEIN-RELATED"/>
    <property type="match status" value="1"/>
</dbReference>
<feature type="region of interest" description="Disordered" evidence="1">
    <location>
        <begin position="432"/>
        <end position="459"/>
    </location>
</feature>
<evidence type="ECO:0000313" key="2">
    <source>
        <dbReference type="Proteomes" id="UP000235220"/>
    </source>
</evidence>
<dbReference type="Gene3D" id="3.60.10.10">
    <property type="entry name" value="Endonuclease/exonuclease/phosphatase"/>
    <property type="match status" value="1"/>
</dbReference>
<dbReference type="CDD" id="cd01650">
    <property type="entry name" value="RT_nLTR_like"/>
    <property type="match status" value="1"/>
</dbReference>
<dbReference type="KEGG" id="jre:109015758"/>